<feature type="domain" description="10TM putative phosphate transporter extracellular tail" evidence="10">
    <location>
        <begin position="997"/>
        <end position="1089"/>
    </location>
</feature>
<feature type="transmembrane region" description="Helical" evidence="8">
    <location>
        <begin position="187"/>
        <end position="206"/>
    </location>
</feature>
<feature type="transmembrane region" description="Helical" evidence="8">
    <location>
        <begin position="147"/>
        <end position="167"/>
    </location>
</feature>
<evidence type="ECO:0000256" key="1">
    <source>
        <dbReference type="ARBA" id="ARBA00004141"/>
    </source>
</evidence>
<feature type="transmembrane region" description="Helical" evidence="8">
    <location>
        <begin position="789"/>
        <end position="813"/>
    </location>
</feature>
<organism evidence="13 14">
    <name type="scientific">Drechmeria coniospora</name>
    <name type="common">Nematophagous fungus</name>
    <name type="synonym">Meria coniospora</name>
    <dbReference type="NCBI Taxonomy" id="98403"/>
    <lineage>
        <taxon>Eukaryota</taxon>
        <taxon>Fungi</taxon>
        <taxon>Dikarya</taxon>
        <taxon>Ascomycota</taxon>
        <taxon>Pezizomycotina</taxon>
        <taxon>Sordariomycetes</taxon>
        <taxon>Hypocreomycetidae</taxon>
        <taxon>Hypocreales</taxon>
        <taxon>Ophiocordycipitaceae</taxon>
        <taxon>Drechmeria</taxon>
    </lineage>
</organism>
<evidence type="ECO:0000313" key="13">
    <source>
        <dbReference type="EMBL" id="KYK57955.1"/>
    </source>
</evidence>
<keyword evidence="3" id="KW-0813">Transport</keyword>
<dbReference type="PANTHER" id="PTHR13018:SF53">
    <property type="entry name" value="DUF221 DOMAIN PROTEIN"/>
    <property type="match status" value="1"/>
</dbReference>
<dbReference type="GO" id="GO:0005227">
    <property type="term" value="F:calcium-activated cation channel activity"/>
    <property type="evidence" value="ECO:0007669"/>
    <property type="project" value="InterPro"/>
</dbReference>
<dbReference type="InParanoid" id="A0A151GLG6"/>
<comment type="caution">
    <text evidence="13">The sequence shown here is derived from an EMBL/GenBank/DDBJ whole genome shotgun (WGS) entry which is preliminary data.</text>
</comment>
<dbReference type="RefSeq" id="XP_040657307.1">
    <property type="nucleotide sequence ID" value="XM_040802274.1"/>
</dbReference>
<evidence type="ECO:0000313" key="14">
    <source>
        <dbReference type="Proteomes" id="UP000076580"/>
    </source>
</evidence>
<feature type="region of interest" description="Disordered" evidence="7">
    <location>
        <begin position="311"/>
        <end position="334"/>
    </location>
</feature>
<sequence length="1097" mass="123382">MAASGHILDGRGILDIFVGSPGSDSGGGQDARVGAGREDSSTGGTLSTSSSSKTSSLGKLAATFIPIAIYVVICLILFTILRRKCKRVYAPRTFADLRAPEVPSPALPSGWFNWIVPFFKIPDTFVLNHGSLDGFFFLRFLKVLRNICLGGCLILWPVLFPVHATGGGGLGQLDMFTIGNVQNARRLYAHAFMAWVFFGFILYMVVRECIYYVNIRQAYLSSPYYAQRISSRTLLINCIPNQYLDEHRLRKLYGDSVRRVCIPRTSKALAKLVKEREQTAMRLEKAEVSLIGKANRVRTRQIKKENKKYGEETVDVEKGQSGSVDSAKDVGQEVHPATHREDLPVIETHEDVGTKDGGHGQTSRGGCIVVEIPGSSVSSELEEKEAELDEKARRVESMHVDPFDEIYYTHPYGLDPNLPDVRGSVAAQYIPVEARPYHRPIGNFGRRVDTIRWTRNRLRELNLQIFKMRRQVRRGEGTTLPAAFIEFDTQESAQAAQQTLAHHRPMQMSDRLLGIRPDEILWKGLRMPWWERIARRFFILSFIAAAVIFWSIPSAAIGLVSQISFLAKNIIFLSWLLKLPTVILNFLQGFVPALALTLWMSVVPHMLRALGAQAGIPSVTMVELFVQQGYFAFQVVQVFLVTTLTSAASAAFTDVILNPIKAKDILASNLPMASNFYLSYILIQCLMSSGTHLLQLSSLIRHQVIDKFTHLPRTRYRMYRKLRPEKWGGIFPVYANMGVIAMSYACIAPLILIFAAGGMAFMRIIWRYNIIFVLDSDMDSKGLFYPRALLHLMVGLYLAEVCLIGLFALHLAFGPMAMMIMFLIFTILVHMSLSDAIAPLLQNLPQTLALEEEIQLEEKEAAEKARQQSVARTEDEIKGANGAASSYYDTQQTFGDEEEAARRHRAEEEDALDELEEWEEEEAEGGGRSDEEGVTSSRALEGAGSIKLTLAAWFKASTATKARSVADSSGASRVLQKLRFWSGDKHGEKPPGFLARWLHPEEYEDFVYLRHQMPPDNLRNVEYPANMRYLADYAPPEMWLPRPRLWIPRDEAGVSRQEVAHTRRYTPISDRGAVMDERGRITVWFGEVPLDEPKLIL</sequence>
<evidence type="ECO:0000256" key="2">
    <source>
        <dbReference type="ARBA" id="ARBA00007779"/>
    </source>
</evidence>
<proteinExistence type="inferred from homology"/>
<evidence type="ECO:0000259" key="9">
    <source>
        <dbReference type="Pfam" id="PF02714"/>
    </source>
</evidence>
<gene>
    <name evidence="13" type="ORF">DCS_04968</name>
</gene>
<evidence type="ECO:0000256" key="4">
    <source>
        <dbReference type="ARBA" id="ARBA00022692"/>
    </source>
</evidence>
<dbReference type="InterPro" id="IPR003864">
    <property type="entry name" value="CSC1/OSCA1-like_7TM"/>
</dbReference>
<dbReference type="STRING" id="98403.A0A151GLG6"/>
<keyword evidence="6 8" id="KW-0472">Membrane</keyword>
<dbReference type="Pfam" id="PF02714">
    <property type="entry name" value="RSN1_7TM"/>
    <property type="match status" value="1"/>
</dbReference>
<dbReference type="Pfam" id="PF14703">
    <property type="entry name" value="PHM7_cyt"/>
    <property type="match status" value="1"/>
</dbReference>
<dbReference type="InterPro" id="IPR032880">
    <property type="entry name" value="CSC1/OSCA1-like_N"/>
</dbReference>
<feature type="region of interest" description="Disordered" evidence="7">
    <location>
        <begin position="22"/>
        <end position="54"/>
    </location>
</feature>
<feature type="domain" description="CSC1/OSCA1-like 7TM region" evidence="9">
    <location>
        <begin position="535"/>
        <end position="807"/>
    </location>
</feature>
<evidence type="ECO:0000256" key="5">
    <source>
        <dbReference type="ARBA" id="ARBA00022989"/>
    </source>
</evidence>
<feature type="transmembrane region" description="Helical" evidence="8">
    <location>
        <begin position="533"/>
        <end position="553"/>
    </location>
</feature>
<dbReference type="Proteomes" id="UP000076580">
    <property type="component" value="Chromosome 02"/>
</dbReference>
<feature type="transmembrane region" description="Helical" evidence="8">
    <location>
        <begin position="819"/>
        <end position="841"/>
    </location>
</feature>
<reference evidence="13 14" key="1">
    <citation type="journal article" date="2016" name="Sci. Rep.">
        <title>Insights into Adaptations to a Near-Obligate Nematode Endoparasitic Lifestyle from the Finished Genome of Drechmeria coniospora.</title>
        <authorList>
            <person name="Zhang L."/>
            <person name="Zhou Z."/>
            <person name="Guo Q."/>
            <person name="Fokkens L."/>
            <person name="Miskei M."/>
            <person name="Pocsi I."/>
            <person name="Zhang W."/>
            <person name="Chen M."/>
            <person name="Wang L."/>
            <person name="Sun Y."/>
            <person name="Donzelli B.G."/>
            <person name="Gibson D.M."/>
            <person name="Nelson D.R."/>
            <person name="Luo J.G."/>
            <person name="Rep M."/>
            <person name="Liu H."/>
            <person name="Yang S."/>
            <person name="Wang J."/>
            <person name="Krasnoff S.B."/>
            <person name="Xu Y."/>
            <person name="Molnar I."/>
            <person name="Lin M."/>
        </authorList>
    </citation>
    <scope>NUCLEOTIDE SEQUENCE [LARGE SCALE GENOMIC DNA]</scope>
    <source>
        <strain evidence="13 14">ARSEF 6962</strain>
    </source>
</reference>
<evidence type="ECO:0000259" key="12">
    <source>
        <dbReference type="Pfam" id="PF14703"/>
    </source>
</evidence>
<dbReference type="GeneID" id="63717611"/>
<dbReference type="InterPro" id="IPR045122">
    <property type="entry name" value="Csc1-like"/>
</dbReference>
<keyword evidence="5 8" id="KW-1133">Transmembrane helix</keyword>
<keyword evidence="14" id="KW-1185">Reference proteome</keyword>
<feature type="compositionally biased region" description="Acidic residues" evidence="7">
    <location>
        <begin position="908"/>
        <end position="924"/>
    </location>
</feature>
<feature type="transmembrane region" description="Helical" evidence="8">
    <location>
        <begin position="750"/>
        <end position="768"/>
    </location>
</feature>
<comment type="similarity">
    <text evidence="2">Belongs to the CSC1 (TC 1.A.17) family.</text>
</comment>
<keyword evidence="4 8" id="KW-0812">Transmembrane</keyword>
<accession>A0A151GLG6</accession>
<feature type="transmembrane region" description="Helical" evidence="8">
    <location>
        <begin position="582"/>
        <end position="600"/>
    </location>
</feature>
<feature type="transmembrane region" description="Helical" evidence="8">
    <location>
        <begin position="638"/>
        <end position="657"/>
    </location>
</feature>
<name>A0A151GLG6_DRECN</name>
<feature type="domain" description="CSC1/OSCA1-like N-terminal transmembrane" evidence="11">
    <location>
        <begin position="60"/>
        <end position="208"/>
    </location>
</feature>
<feature type="compositionally biased region" description="Low complexity" evidence="7">
    <location>
        <begin position="41"/>
        <end position="54"/>
    </location>
</feature>
<feature type="transmembrane region" description="Helical" evidence="8">
    <location>
        <begin position="677"/>
        <end position="694"/>
    </location>
</feature>
<dbReference type="EMBL" id="LAYC01000002">
    <property type="protein sequence ID" value="KYK57955.1"/>
    <property type="molecule type" value="Genomic_DNA"/>
</dbReference>
<dbReference type="GO" id="GO:0005886">
    <property type="term" value="C:plasma membrane"/>
    <property type="evidence" value="ECO:0007669"/>
    <property type="project" value="TreeGrafter"/>
</dbReference>
<dbReference type="Pfam" id="PF12621">
    <property type="entry name" value="PHM7_ext"/>
    <property type="match status" value="1"/>
</dbReference>
<evidence type="ECO:0000259" key="10">
    <source>
        <dbReference type="Pfam" id="PF12621"/>
    </source>
</evidence>
<evidence type="ECO:0000256" key="7">
    <source>
        <dbReference type="SAM" id="MobiDB-lite"/>
    </source>
</evidence>
<evidence type="ECO:0000259" key="11">
    <source>
        <dbReference type="Pfam" id="PF13967"/>
    </source>
</evidence>
<dbReference type="AlphaFoldDB" id="A0A151GLG6"/>
<feature type="transmembrane region" description="Helical" evidence="8">
    <location>
        <begin position="60"/>
        <end position="81"/>
    </location>
</feature>
<dbReference type="Pfam" id="PF13967">
    <property type="entry name" value="RSN1_TM"/>
    <property type="match status" value="1"/>
</dbReference>
<protein>
    <submittedName>
        <fullName evidence="13">DUF221 domain-containing protein</fullName>
    </submittedName>
</protein>
<dbReference type="InterPro" id="IPR027815">
    <property type="entry name" value="CSC1/OSCA1-like_cyt"/>
</dbReference>
<evidence type="ECO:0000256" key="6">
    <source>
        <dbReference type="ARBA" id="ARBA00023136"/>
    </source>
</evidence>
<feature type="region of interest" description="Disordered" evidence="7">
    <location>
        <begin position="888"/>
        <end position="936"/>
    </location>
</feature>
<feature type="domain" description="CSC1/OSCA1-like cytosolic" evidence="12">
    <location>
        <begin position="231"/>
        <end position="523"/>
    </location>
</feature>
<dbReference type="PANTHER" id="PTHR13018">
    <property type="entry name" value="PROBABLE MEMBRANE PROTEIN DUF221-RELATED"/>
    <property type="match status" value="1"/>
</dbReference>
<comment type="subcellular location">
    <subcellularLocation>
        <location evidence="1">Membrane</location>
        <topology evidence="1">Multi-pass membrane protein</topology>
    </subcellularLocation>
</comment>
<evidence type="ECO:0000256" key="8">
    <source>
        <dbReference type="SAM" id="Phobius"/>
    </source>
</evidence>
<dbReference type="InterPro" id="IPR022257">
    <property type="entry name" value="PHM7_ext"/>
</dbReference>
<evidence type="ECO:0000256" key="3">
    <source>
        <dbReference type="ARBA" id="ARBA00022448"/>
    </source>
</evidence>